<evidence type="ECO:0000313" key="2">
    <source>
        <dbReference type="EMBL" id="OCL08391.1"/>
    </source>
</evidence>
<dbReference type="InterPro" id="IPR002466">
    <property type="entry name" value="A_deamin"/>
</dbReference>
<keyword evidence="3" id="KW-1185">Reference proteome</keyword>
<gene>
    <name evidence="2" type="ORF">AOQ84DRAFT_340437</name>
</gene>
<dbReference type="OrthoDB" id="10268011at2759"/>
<reference evidence="2 3" key="1">
    <citation type="journal article" date="2016" name="Nat. Commun.">
        <title>Ectomycorrhizal ecology is imprinted in the genome of the dominant symbiotic fungus Cenococcum geophilum.</title>
        <authorList>
            <consortium name="DOE Joint Genome Institute"/>
            <person name="Peter M."/>
            <person name="Kohler A."/>
            <person name="Ohm R.A."/>
            <person name="Kuo A."/>
            <person name="Krutzmann J."/>
            <person name="Morin E."/>
            <person name="Arend M."/>
            <person name="Barry K.W."/>
            <person name="Binder M."/>
            <person name="Choi C."/>
            <person name="Clum A."/>
            <person name="Copeland A."/>
            <person name="Grisel N."/>
            <person name="Haridas S."/>
            <person name="Kipfer T."/>
            <person name="LaButti K."/>
            <person name="Lindquist E."/>
            <person name="Lipzen A."/>
            <person name="Maire R."/>
            <person name="Meier B."/>
            <person name="Mihaltcheva S."/>
            <person name="Molinier V."/>
            <person name="Murat C."/>
            <person name="Poggeler S."/>
            <person name="Quandt C.A."/>
            <person name="Sperisen C."/>
            <person name="Tritt A."/>
            <person name="Tisserant E."/>
            <person name="Crous P.W."/>
            <person name="Henrissat B."/>
            <person name="Nehls U."/>
            <person name="Egli S."/>
            <person name="Spatafora J.W."/>
            <person name="Grigoriev I.V."/>
            <person name="Martin F.M."/>
        </authorList>
    </citation>
    <scope>NUCLEOTIDE SEQUENCE [LARGE SCALE GENOMIC DNA]</scope>
    <source>
        <strain evidence="2 3">CBS 207.34</strain>
    </source>
</reference>
<dbReference type="PANTHER" id="PTHR47803:SF1">
    <property type="entry name" value="TRNA-SPECIFIC ADENOSINE DEAMINASE 1"/>
    <property type="match status" value="1"/>
</dbReference>
<proteinExistence type="predicted"/>
<dbReference type="Pfam" id="PF02137">
    <property type="entry name" value="A_deamin"/>
    <property type="match status" value="1"/>
</dbReference>
<dbReference type="GO" id="GO:0003723">
    <property type="term" value="F:RNA binding"/>
    <property type="evidence" value="ECO:0007669"/>
    <property type="project" value="InterPro"/>
</dbReference>
<dbReference type="InterPro" id="IPR042935">
    <property type="entry name" value="Tad1"/>
</dbReference>
<dbReference type="SMART" id="SM00552">
    <property type="entry name" value="ADEAMc"/>
    <property type="match status" value="1"/>
</dbReference>
<feature type="domain" description="A to I editase" evidence="1">
    <location>
        <begin position="42"/>
        <end position="375"/>
    </location>
</feature>
<name>A0A8E2F0U6_9PEZI</name>
<dbReference type="Proteomes" id="UP000250140">
    <property type="component" value="Unassembled WGS sequence"/>
</dbReference>
<dbReference type="EMBL" id="KV749662">
    <property type="protein sequence ID" value="OCL08391.1"/>
    <property type="molecule type" value="Genomic_DNA"/>
</dbReference>
<evidence type="ECO:0000313" key="3">
    <source>
        <dbReference type="Proteomes" id="UP000250140"/>
    </source>
</evidence>
<organism evidence="2 3">
    <name type="scientific">Glonium stellatum</name>
    <dbReference type="NCBI Taxonomy" id="574774"/>
    <lineage>
        <taxon>Eukaryota</taxon>
        <taxon>Fungi</taxon>
        <taxon>Dikarya</taxon>
        <taxon>Ascomycota</taxon>
        <taxon>Pezizomycotina</taxon>
        <taxon>Dothideomycetes</taxon>
        <taxon>Pleosporomycetidae</taxon>
        <taxon>Gloniales</taxon>
        <taxon>Gloniaceae</taxon>
        <taxon>Glonium</taxon>
    </lineage>
</organism>
<dbReference type="PANTHER" id="PTHR47803">
    <property type="entry name" value="TRNA-SPECIFIC ADENOSINE DEAMINASE 1"/>
    <property type="match status" value="1"/>
</dbReference>
<dbReference type="GO" id="GO:0043829">
    <property type="term" value="F:tRNA-specific adenosine-37 deaminase activity"/>
    <property type="evidence" value="ECO:0007669"/>
    <property type="project" value="TreeGrafter"/>
</dbReference>
<accession>A0A8E2F0U6</accession>
<evidence type="ECO:0000259" key="1">
    <source>
        <dbReference type="PROSITE" id="PS50141"/>
    </source>
</evidence>
<dbReference type="GO" id="GO:0002100">
    <property type="term" value="P:tRNA wobble adenosine to inosine editing"/>
    <property type="evidence" value="ECO:0007669"/>
    <property type="project" value="InterPro"/>
</dbReference>
<protein>
    <recommendedName>
        <fullName evidence="1">A to I editase domain-containing protein</fullName>
    </recommendedName>
</protein>
<dbReference type="AlphaFoldDB" id="A0A8E2F0U6"/>
<dbReference type="PROSITE" id="PS50141">
    <property type="entry name" value="A_DEAMIN_EDITASE"/>
    <property type="match status" value="1"/>
</dbReference>
<sequence length="410" mass="44545">MSADAIADCVLSTFDSLPAKRKPRQRDDGAREWVPLSGIVLSKGTGMKCLPASKLPLAHGAVLHDWHAEVLAIRAFNRFLVQECADLAAAGLRSSTFIRRREDTEITTAEFQPFAIKEDVKIHMYCSEVPCGDASMELVMEAQEDATPWPIPPAATAPSRRIGTEEETNNATLLSLRGRSHFSLLGHIRLKPSRPDAPPTLSKSCTDKLALVQTTSLLSSLTSLLLTPRNAYLSTLVLPASQHVPVATARAFSTSGRMSDITPSMTTKWVSQGSGYGFHPFKIETVDREFAYSRRSLPSSRAPIASNISAVYTPHFQETLIGGVLQGRKQFDPRGASRLCRKSMWKAAADAAALLAIPVLVKATTGVTYQDIKAGGLLSGRRCVKEDVKGKDGPLKGWLRNEGDGCFELD</sequence>